<evidence type="ECO:0000256" key="14">
    <source>
        <dbReference type="PROSITE-ProRule" id="PRU00288"/>
    </source>
</evidence>
<evidence type="ECO:0000256" key="15">
    <source>
        <dbReference type="RuleBase" id="RU369028"/>
    </source>
</evidence>
<keyword evidence="6 15" id="KW-0677">Repeat</keyword>
<dbReference type="InterPro" id="IPR001164">
    <property type="entry name" value="ArfGAP_dom"/>
</dbReference>
<feature type="domain" description="PH" evidence="18">
    <location>
        <begin position="266"/>
        <end position="361"/>
    </location>
</feature>
<evidence type="ECO:0000256" key="16">
    <source>
        <dbReference type="SAM" id="Coils"/>
    </source>
</evidence>
<dbReference type="PROSITE" id="PS50115">
    <property type="entry name" value="ARFGAP"/>
    <property type="match status" value="1"/>
</dbReference>
<dbReference type="SUPFAM" id="SSF57863">
    <property type="entry name" value="ArfGap/RecO-like zinc finger"/>
    <property type="match status" value="1"/>
</dbReference>
<dbReference type="Ensembl" id="ENSCCRT00010036098.1">
    <property type="protein sequence ID" value="ENSCCRP00010032918.1"/>
    <property type="gene ID" value="ENSCCRG00010013944.1"/>
</dbReference>
<keyword evidence="10 13" id="KW-0040">ANK repeat</keyword>
<protein>
    <recommendedName>
        <fullName evidence="15">Arf-GAP with coiled-coil, ANK repeat and PH domain-containing protein</fullName>
        <shortName evidence="15">Cnt-b</shortName>
    </recommendedName>
    <alternativeName>
        <fullName evidence="15">Centaurin-beta</fullName>
    </alternativeName>
</protein>
<dbReference type="GO" id="GO:0010008">
    <property type="term" value="C:endosome membrane"/>
    <property type="evidence" value="ECO:0007669"/>
    <property type="project" value="UniProtKB-SubCell"/>
</dbReference>
<keyword evidence="7 15" id="KW-0967">Endosome</keyword>
<dbReference type="PROSITE" id="PS50088">
    <property type="entry name" value="ANK_REPEAT"/>
    <property type="match status" value="2"/>
</dbReference>
<evidence type="ECO:0000256" key="11">
    <source>
        <dbReference type="ARBA" id="ARBA00023054"/>
    </source>
</evidence>
<evidence type="ECO:0000256" key="7">
    <source>
        <dbReference type="ARBA" id="ARBA00022753"/>
    </source>
</evidence>
<dbReference type="SMART" id="SM00233">
    <property type="entry name" value="PH"/>
    <property type="match status" value="1"/>
</dbReference>
<comment type="activity regulation">
    <text evidence="15">GAP activity stimulated by phosphatidylinositol 4,5-bisphosphate (PIP2) and phosphatidic acid.</text>
</comment>
<keyword evidence="12" id="KW-0472">Membrane</keyword>
<dbReference type="SUPFAM" id="SSF50729">
    <property type="entry name" value="PH domain-like"/>
    <property type="match status" value="1"/>
</dbReference>
<dbReference type="FunFam" id="2.30.29.30:FF:000026">
    <property type="entry name" value="Arf-GAP with coiled-coil, ANK repeat and PH domain-containing protein 2"/>
    <property type="match status" value="1"/>
</dbReference>
<name>A0A8C1JIC8_CYPCA</name>
<sequence length="792" mass="88889">MKITVDFEECLKDSPRFRATIEEAEGDVCELESKLDKLVKLCIGMIDAGKAYNTANRQFVSGIRELAQQSAKDEVIESSLNKFAENLQEMINYHTILFDQAQRSIKSQLLAFIREDLRKFKEAKKQFDKVSEEKEAALSKNAQVPRNKQHEVEEATNILNATRKCFRHIVLDYVLQINVLQSKRRSEILKSMLSFMYAHLTFFHQGYDLFSELQPLMKQLTGQLDQLVVDSAKERKDMEMKHSTIQQKDFSNDDTKLEYNVDAENGIVMEGYLFKRASNAFKTWNRRWFSIQNNQLVYQKKFKDNPTVVVEDLRLCTVKHCEDIERRFCFEVVSPTKSCMMQADSEKLRQAWIKAVQNSIATAFRDKAEDAEVAQLLSHPASSCRATGALLTVRCVCQKMDGKSSTSTGSLDSAGEVKEKSLKGESALQRVMAIGGNSICCDCGQPEPRWASINLGITLCIQCSGIHRSLGVHFSKVRSLTLDMWEPELLKLMCELGNGVINQIYEARREELGARKPQPGDPRHEVEAYIKAKYVERRFVQRRSEDETRQKVLSLSQQDKRLSGCSEAQSARGPSASASSDGPELHISEPQEESPGRGLGVSCESSPGLQLYWASFCHSLPDMAEALAHGAGVNWTHADEQNRTPLIMAVHGGSLVTCEFLLQNSASVNQQDSLGRGPLHHATILGHTGQVCLFLKRGANQNAADVENQTPLSIAVEAANADIVTLLRLAKMNEEMRESEASVNVPNEFIWSVAGDVGLASVTEGRSRAGLYCWSFRRVLFSPSVRRQMFLC</sequence>
<comment type="subcellular location">
    <subcellularLocation>
        <location evidence="1">Cell membrane</location>
    </subcellularLocation>
    <subcellularLocation>
        <location evidence="2 15">Endosome membrane</location>
        <topology evidence="2 15">Peripheral membrane protein</topology>
    </subcellularLocation>
</comment>
<evidence type="ECO:0000256" key="9">
    <source>
        <dbReference type="ARBA" id="ARBA00022833"/>
    </source>
</evidence>
<dbReference type="FunFam" id="1.10.220.150:FF:000007">
    <property type="entry name" value="Arf-GAP with coiled-coil, ANK repeat and PH domain-containing protein 2"/>
    <property type="match status" value="1"/>
</dbReference>
<dbReference type="Gene3D" id="2.30.29.30">
    <property type="entry name" value="Pleckstrin-homology domain (PH domain)/Phosphotyrosine-binding domain (PTB)"/>
    <property type="match status" value="1"/>
</dbReference>
<dbReference type="InterPro" id="IPR004148">
    <property type="entry name" value="BAR_dom"/>
</dbReference>
<dbReference type="PROSITE" id="PS50003">
    <property type="entry name" value="PH_DOMAIN"/>
    <property type="match status" value="1"/>
</dbReference>
<dbReference type="FunFam" id="1.20.1270.60:FF:000025">
    <property type="entry name" value="arf-GAP with coiled-coil, ANK repeat and PH domain-containing protein 2"/>
    <property type="match status" value="1"/>
</dbReference>
<dbReference type="Gene3D" id="1.25.40.20">
    <property type="entry name" value="Ankyrin repeat-containing domain"/>
    <property type="match status" value="1"/>
</dbReference>
<keyword evidence="8 14" id="KW-0863">Zinc-finger</keyword>
<reference evidence="20" key="2">
    <citation type="submission" date="2025-09" db="UniProtKB">
        <authorList>
            <consortium name="Ensembl"/>
        </authorList>
    </citation>
    <scope>IDENTIFICATION</scope>
</reference>
<proteinExistence type="predicted"/>
<evidence type="ECO:0000259" key="18">
    <source>
        <dbReference type="PROSITE" id="PS50003"/>
    </source>
</evidence>
<dbReference type="GO" id="GO:0005096">
    <property type="term" value="F:GTPase activator activity"/>
    <property type="evidence" value="ECO:0007669"/>
    <property type="project" value="UniProtKB-KW"/>
</dbReference>
<dbReference type="CDD" id="cd13250">
    <property type="entry name" value="PH_ACAP"/>
    <property type="match status" value="1"/>
</dbReference>
<dbReference type="InterPro" id="IPR045258">
    <property type="entry name" value="ACAP1/2/3-like"/>
</dbReference>
<dbReference type="InterPro" id="IPR036770">
    <property type="entry name" value="Ankyrin_rpt-contain_sf"/>
</dbReference>
<evidence type="ECO:0000259" key="19">
    <source>
        <dbReference type="PROSITE" id="PS50115"/>
    </source>
</evidence>
<keyword evidence="21" id="KW-1185">Reference proteome</keyword>
<feature type="repeat" description="ANK" evidence="13">
    <location>
        <begin position="674"/>
        <end position="706"/>
    </location>
</feature>
<evidence type="ECO:0000313" key="20">
    <source>
        <dbReference type="Ensembl" id="ENSCCRP00010032918.1"/>
    </source>
</evidence>
<keyword evidence="4" id="KW-1003">Cell membrane</keyword>
<dbReference type="SMART" id="SM00105">
    <property type="entry name" value="ArfGap"/>
    <property type="match status" value="1"/>
</dbReference>
<dbReference type="InterPro" id="IPR001849">
    <property type="entry name" value="PH_domain"/>
</dbReference>
<evidence type="ECO:0000256" key="1">
    <source>
        <dbReference type="ARBA" id="ARBA00004236"/>
    </source>
</evidence>
<dbReference type="InterPro" id="IPR038508">
    <property type="entry name" value="ArfGAP_dom_sf"/>
</dbReference>
<evidence type="ECO:0000256" key="3">
    <source>
        <dbReference type="ARBA" id="ARBA00022468"/>
    </source>
</evidence>
<evidence type="ECO:0000313" key="21">
    <source>
        <dbReference type="Proteomes" id="UP000694427"/>
    </source>
</evidence>
<dbReference type="SUPFAM" id="SSF103657">
    <property type="entry name" value="BAR/IMD domain-like"/>
    <property type="match status" value="1"/>
</dbReference>
<dbReference type="InterPro" id="IPR027267">
    <property type="entry name" value="AH/BAR_dom_sf"/>
</dbReference>
<evidence type="ECO:0000256" key="13">
    <source>
        <dbReference type="PROSITE-ProRule" id="PRU00023"/>
    </source>
</evidence>
<dbReference type="InterPro" id="IPR011993">
    <property type="entry name" value="PH-like_dom_sf"/>
</dbReference>
<evidence type="ECO:0000256" key="2">
    <source>
        <dbReference type="ARBA" id="ARBA00004481"/>
    </source>
</evidence>
<comment type="domain">
    <text evidence="15">PH domain binds phospholipids including phosphatidic acid, phosphatidylinositol 3-phosphate, phosphatidylinositol 3,5-bisphosphate (PIP2) and phosphatidylinositol 3,4,5-trisphosphate (PIP3). May mediate protein binding to PIP2 or PIP3 containing membranes.</text>
</comment>
<dbReference type="SMART" id="SM00248">
    <property type="entry name" value="ANK"/>
    <property type="match status" value="3"/>
</dbReference>
<dbReference type="Pfam" id="PF01412">
    <property type="entry name" value="ArfGap"/>
    <property type="match status" value="1"/>
</dbReference>
<feature type="coiled-coil region" evidence="16">
    <location>
        <begin position="113"/>
        <end position="140"/>
    </location>
</feature>
<keyword evidence="9 15" id="KW-0862">Zinc</keyword>
<dbReference type="Proteomes" id="UP000694427">
    <property type="component" value="Unplaced"/>
</dbReference>
<feature type="domain" description="Arf-GAP" evidence="19">
    <location>
        <begin position="425"/>
        <end position="547"/>
    </location>
</feature>
<comment type="function">
    <text evidence="15">GTPase-activating protein for the ADP ribosylation factor family.</text>
</comment>
<reference evidence="20" key="1">
    <citation type="submission" date="2025-08" db="UniProtKB">
        <authorList>
            <consortium name="Ensembl"/>
        </authorList>
    </citation>
    <scope>IDENTIFICATION</scope>
</reference>
<accession>A0A8C1JIC8</accession>
<keyword evidence="3 15" id="KW-0343">GTPase activation</keyword>
<dbReference type="Pfam" id="PF12796">
    <property type="entry name" value="Ank_2"/>
    <property type="match status" value="1"/>
</dbReference>
<dbReference type="Pfam" id="PF00169">
    <property type="entry name" value="PH"/>
    <property type="match status" value="1"/>
</dbReference>
<organism evidence="20 21">
    <name type="scientific">Cyprinus carpio</name>
    <name type="common">Common carp</name>
    <dbReference type="NCBI Taxonomy" id="7962"/>
    <lineage>
        <taxon>Eukaryota</taxon>
        <taxon>Metazoa</taxon>
        <taxon>Chordata</taxon>
        <taxon>Craniata</taxon>
        <taxon>Vertebrata</taxon>
        <taxon>Euteleostomi</taxon>
        <taxon>Actinopterygii</taxon>
        <taxon>Neopterygii</taxon>
        <taxon>Teleostei</taxon>
        <taxon>Ostariophysi</taxon>
        <taxon>Cypriniformes</taxon>
        <taxon>Cyprinidae</taxon>
        <taxon>Cyprininae</taxon>
        <taxon>Cyprinus</taxon>
    </lineage>
</organism>
<dbReference type="InterPro" id="IPR037278">
    <property type="entry name" value="ARFGAP/RecO"/>
</dbReference>
<feature type="region of interest" description="Disordered" evidence="17">
    <location>
        <begin position="546"/>
        <end position="602"/>
    </location>
</feature>
<dbReference type="AlphaFoldDB" id="A0A8C1JIC8"/>
<evidence type="ECO:0000256" key="17">
    <source>
        <dbReference type="SAM" id="MobiDB-lite"/>
    </source>
</evidence>
<evidence type="ECO:0000256" key="6">
    <source>
        <dbReference type="ARBA" id="ARBA00022737"/>
    </source>
</evidence>
<dbReference type="InterPro" id="IPR002110">
    <property type="entry name" value="Ankyrin_rpt"/>
</dbReference>
<dbReference type="Gene3D" id="1.20.1270.60">
    <property type="entry name" value="Arfaptin homology (AH) domain/BAR domain"/>
    <property type="match status" value="1"/>
</dbReference>
<dbReference type="PROSITE" id="PS50297">
    <property type="entry name" value="ANK_REP_REGION"/>
    <property type="match status" value="2"/>
</dbReference>
<keyword evidence="11 16" id="KW-0175">Coiled coil</keyword>
<dbReference type="PANTHER" id="PTHR23180">
    <property type="entry name" value="CENTAURIN/ARF"/>
    <property type="match status" value="1"/>
</dbReference>
<dbReference type="SUPFAM" id="SSF48403">
    <property type="entry name" value="Ankyrin repeat"/>
    <property type="match status" value="1"/>
</dbReference>
<evidence type="ECO:0000256" key="12">
    <source>
        <dbReference type="ARBA" id="ARBA00023136"/>
    </source>
</evidence>
<dbReference type="PRINTS" id="PR00405">
    <property type="entry name" value="REVINTRACTNG"/>
</dbReference>
<keyword evidence="5 15" id="KW-0479">Metal-binding</keyword>
<dbReference type="Gene3D" id="1.10.220.150">
    <property type="entry name" value="Arf GTPase activating protein"/>
    <property type="match status" value="1"/>
</dbReference>
<evidence type="ECO:0000256" key="10">
    <source>
        <dbReference type="ARBA" id="ARBA00023043"/>
    </source>
</evidence>
<evidence type="ECO:0000256" key="5">
    <source>
        <dbReference type="ARBA" id="ARBA00022723"/>
    </source>
</evidence>
<dbReference type="GO" id="GO:0008270">
    <property type="term" value="F:zinc ion binding"/>
    <property type="evidence" value="ECO:0007669"/>
    <property type="project" value="UniProtKB-KW"/>
</dbReference>
<feature type="repeat" description="ANK" evidence="13">
    <location>
        <begin position="641"/>
        <end position="673"/>
    </location>
</feature>
<dbReference type="PANTHER" id="PTHR23180:SF241">
    <property type="entry name" value="ARF-GAP WITH COILED-COIL, ANK REPEAT AND PH DOMAIN-CONTAINING PROTEIN 2"/>
    <property type="match status" value="1"/>
</dbReference>
<dbReference type="GO" id="GO:0005886">
    <property type="term" value="C:plasma membrane"/>
    <property type="evidence" value="ECO:0007669"/>
    <property type="project" value="UniProtKB-SubCell"/>
</dbReference>
<dbReference type="Pfam" id="PF16746">
    <property type="entry name" value="BAR_3"/>
    <property type="match status" value="1"/>
</dbReference>
<comment type="domain">
    <text evidence="15">The BAR domain mediates homodimerization, it can neither bind membrane nor impart curvature, but instead requires the neighboring PH domain to achieve these functions.</text>
</comment>
<evidence type="ECO:0000256" key="8">
    <source>
        <dbReference type="ARBA" id="ARBA00022771"/>
    </source>
</evidence>
<evidence type="ECO:0000256" key="4">
    <source>
        <dbReference type="ARBA" id="ARBA00022475"/>
    </source>
</evidence>